<organism evidence="10 11">
    <name type="scientific">Parahaliea mediterranea</name>
    <dbReference type="NCBI Taxonomy" id="651086"/>
    <lineage>
        <taxon>Bacteria</taxon>
        <taxon>Pseudomonadati</taxon>
        <taxon>Pseudomonadota</taxon>
        <taxon>Gammaproteobacteria</taxon>
        <taxon>Cellvibrionales</taxon>
        <taxon>Halieaceae</taxon>
        <taxon>Parahaliea</taxon>
    </lineage>
</organism>
<dbReference type="GO" id="GO:0006355">
    <property type="term" value="P:regulation of DNA-templated transcription"/>
    <property type="evidence" value="ECO:0007669"/>
    <property type="project" value="InterPro"/>
</dbReference>
<dbReference type="Proteomes" id="UP000664303">
    <property type="component" value="Unassembled WGS sequence"/>
</dbReference>
<dbReference type="SMART" id="SM00448">
    <property type="entry name" value="REC"/>
    <property type="match status" value="1"/>
</dbReference>
<dbReference type="SUPFAM" id="SSF46894">
    <property type="entry name" value="C-terminal effector domain of the bipartite response regulators"/>
    <property type="match status" value="1"/>
</dbReference>
<keyword evidence="4 7" id="KW-0238">DNA-binding</keyword>
<keyword evidence="11" id="KW-1185">Reference proteome</keyword>
<evidence type="ECO:0000256" key="7">
    <source>
        <dbReference type="PROSITE-ProRule" id="PRU01091"/>
    </source>
</evidence>
<dbReference type="SMART" id="SM00862">
    <property type="entry name" value="Trans_reg_C"/>
    <property type="match status" value="1"/>
</dbReference>
<feature type="domain" description="OmpR/PhoB-type" evidence="9">
    <location>
        <begin position="128"/>
        <end position="225"/>
    </location>
</feature>
<dbReference type="GO" id="GO:0000976">
    <property type="term" value="F:transcription cis-regulatory region binding"/>
    <property type="evidence" value="ECO:0007669"/>
    <property type="project" value="TreeGrafter"/>
</dbReference>
<dbReference type="PROSITE" id="PS50110">
    <property type="entry name" value="RESPONSE_REGULATORY"/>
    <property type="match status" value="1"/>
</dbReference>
<dbReference type="PROSITE" id="PS51755">
    <property type="entry name" value="OMPR_PHOB"/>
    <property type="match status" value="1"/>
</dbReference>
<dbReference type="GO" id="GO:0005829">
    <property type="term" value="C:cytosol"/>
    <property type="evidence" value="ECO:0007669"/>
    <property type="project" value="TreeGrafter"/>
</dbReference>
<reference evidence="10" key="1">
    <citation type="submission" date="2021-02" db="EMBL/GenBank/DDBJ databases">
        <title>PHA producing bacteria isolated from coastal sediment in Guangdong, Shenzhen.</title>
        <authorList>
            <person name="Zheng W."/>
            <person name="Yu S."/>
            <person name="Huang Y."/>
        </authorList>
    </citation>
    <scope>NUCLEOTIDE SEQUENCE</scope>
    <source>
        <strain evidence="10">TN14-10</strain>
    </source>
</reference>
<sequence>MATILIVEDDVDIAQGIAEFLEVQGHTMDFAYNGRQALNLLSDNDYQLILLDLNLPFVDGLDVCRSLLAGSLTQVPVIIMSARADEQDILEGFDSGAWDYLIKPYSFAELSARIKANLAKVGTVASTAQQTVAEGATLNHQDMSLHFDGRSLQLHQVGFEILRLLMEHAPATVRARSIHQALWGGDTPESDPLRAHIYKLRKQLAGQFGQKFIYTVKGVGYKFAPERQVDDLD</sequence>
<proteinExistence type="predicted"/>
<evidence type="ECO:0000256" key="6">
    <source>
        <dbReference type="PROSITE-ProRule" id="PRU00169"/>
    </source>
</evidence>
<dbReference type="GO" id="GO:0000156">
    <property type="term" value="F:phosphorelay response regulator activity"/>
    <property type="evidence" value="ECO:0007669"/>
    <property type="project" value="TreeGrafter"/>
</dbReference>
<keyword evidence="3" id="KW-0805">Transcription regulation</keyword>
<dbReference type="CDD" id="cd00383">
    <property type="entry name" value="trans_reg_C"/>
    <property type="match status" value="1"/>
</dbReference>
<evidence type="ECO:0000313" key="10">
    <source>
        <dbReference type="EMBL" id="MBN7796944.1"/>
    </source>
</evidence>
<dbReference type="AlphaFoldDB" id="A0A939DF67"/>
<evidence type="ECO:0000259" key="9">
    <source>
        <dbReference type="PROSITE" id="PS51755"/>
    </source>
</evidence>
<dbReference type="Pfam" id="PF00486">
    <property type="entry name" value="Trans_reg_C"/>
    <property type="match status" value="1"/>
</dbReference>
<dbReference type="InterPro" id="IPR001867">
    <property type="entry name" value="OmpR/PhoB-type_DNA-bd"/>
</dbReference>
<evidence type="ECO:0000256" key="4">
    <source>
        <dbReference type="ARBA" id="ARBA00023125"/>
    </source>
</evidence>
<dbReference type="InterPro" id="IPR011006">
    <property type="entry name" value="CheY-like_superfamily"/>
</dbReference>
<dbReference type="SUPFAM" id="SSF52172">
    <property type="entry name" value="CheY-like"/>
    <property type="match status" value="1"/>
</dbReference>
<evidence type="ECO:0000256" key="5">
    <source>
        <dbReference type="ARBA" id="ARBA00023163"/>
    </source>
</evidence>
<comment type="caution">
    <text evidence="10">The sequence shown here is derived from an EMBL/GenBank/DDBJ whole genome shotgun (WGS) entry which is preliminary data.</text>
</comment>
<dbReference type="PANTHER" id="PTHR48111">
    <property type="entry name" value="REGULATOR OF RPOS"/>
    <property type="match status" value="1"/>
</dbReference>
<dbReference type="InterPro" id="IPR039420">
    <property type="entry name" value="WalR-like"/>
</dbReference>
<name>A0A939DF67_9GAMM</name>
<evidence type="ECO:0000256" key="2">
    <source>
        <dbReference type="ARBA" id="ARBA00023012"/>
    </source>
</evidence>
<evidence type="ECO:0000313" key="11">
    <source>
        <dbReference type="Proteomes" id="UP000664303"/>
    </source>
</evidence>
<dbReference type="InterPro" id="IPR016032">
    <property type="entry name" value="Sig_transdc_resp-reg_C-effctor"/>
</dbReference>
<evidence type="ECO:0000256" key="1">
    <source>
        <dbReference type="ARBA" id="ARBA00022553"/>
    </source>
</evidence>
<keyword evidence="5" id="KW-0804">Transcription</keyword>
<dbReference type="PANTHER" id="PTHR48111:SF22">
    <property type="entry name" value="REGULATOR OF RPOS"/>
    <property type="match status" value="1"/>
</dbReference>
<feature type="modified residue" description="4-aspartylphosphate" evidence="6">
    <location>
        <position position="52"/>
    </location>
</feature>
<dbReference type="Gene3D" id="1.10.10.10">
    <property type="entry name" value="Winged helix-like DNA-binding domain superfamily/Winged helix DNA-binding domain"/>
    <property type="match status" value="1"/>
</dbReference>
<evidence type="ECO:0000259" key="8">
    <source>
        <dbReference type="PROSITE" id="PS50110"/>
    </source>
</evidence>
<accession>A0A939DF67</accession>
<dbReference type="RefSeq" id="WP_206560382.1">
    <property type="nucleotide sequence ID" value="NZ_JAFKCZ010000006.1"/>
</dbReference>
<dbReference type="EMBL" id="JAFKCZ010000006">
    <property type="protein sequence ID" value="MBN7796944.1"/>
    <property type="molecule type" value="Genomic_DNA"/>
</dbReference>
<dbReference type="Pfam" id="PF00072">
    <property type="entry name" value="Response_reg"/>
    <property type="match status" value="1"/>
</dbReference>
<feature type="DNA-binding region" description="OmpR/PhoB-type" evidence="7">
    <location>
        <begin position="128"/>
        <end position="225"/>
    </location>
</feature>
<keyword evidence="1 6" id="KW-0597">Phosphoprotein</keyword>
<dbReference type="InterPro" id="IPR036388">
    <property type="entry name" value="WH-like_DNA-bd_sf"/>
</dbReference>
<evidence type="ECO:0000256" key="3">
    <source>
        <dbReference type="ARBA" id="ARBA00023015"/>
    </source>
</evidence>
<gene>
    <name evidence="10" type="ORF">JYP50_10095</name>
</gene>
<dbReference type="Gene3D" id="3.40.50.2300">
    <property type="match status" value="1"/>
</dbReference>
<keyword evidence="2" id="KW-0902">Two-component regulatory system</keyword>
<feature type="domain" description="Response regulatory" evidence="8">
    <location>
        <begin position="3"/>
        <end position="118"/>
    </location>
</feature>
<protein>
    <submittedName>
        <fullName evidence="10">Response regulator transcription factor</fullName>
    </submittedName>
</protein>
<dbReference type="InterPro" id="IPR001789">
    <property type="entry name" value="Sig_transdc_resp-reg_receiver"/>
</dbReference>
<dbReference type="GO" id="GO:0032993">
    <property type="term" value="C:protein-DNA complex"/>
    <property type="evidence" value="ECO:0007669"/>
    <property type="project" value="TreeGrafter"/>
</dbReference>